<evidence type="ECO:0008006" key="4">
    <source>
        <dbReference type="Google" id="ProtNLM"/>
    </source>
</evidence>
<dbReference type="SUPFAM" id="SSF102198">
    <property type="entry name" value="Putative cyclase"/>
    <property type="match status" value="1"/>
</dbReference>
<keyword evidence="3" id="KW-1185">Reference proteome</keyword>
<evidence type="ECO:0000313" key="3">
    <source>
        <dbReference type="Proteomes" id="UP000246740"/>
    </source>
</evidence>
<dbReference type="STRING" id="1882483.A0A317Y008"/>
<gene>
    <name evidence="2" type="ORF">BCV70DRAFT_198063</name>
</gene>
<dbReference type="OrthoDB" id="5396at2759"/>
<reference evidence="2 3" key="1">
    <citation type="journal article" date="2018" name="Mol. Biol. Evol.">
        <title>Broad Genomic Sampling Reveals a Smut Pathogenic Ancestry of the Fungal Clade Ustilaginomycotina.</title>
        <authorList>
            <person name="Kijpornyongpan T."/>
            <person name="Mondo S.J."/>
            <person name="Barry K."/>
            <person name="Sandor L."/>
            <person name="Lee J."/>
            <person name="Lipzen A."/>
            <person name="Pangilinan J."/>
            <person name="LaButti K."/>
            <person name="Hainaut M."/>
            <person name="Henrissat B."/>
            <person name="Grigoriev I.V."/>
            <person name="Spatafora J.W."/>
            <person name="Aime M.C."/>
        </authorList>
    </citation>
    <scope>NUCLEOTIDE SEQUENCE [LARGE SCALE GENOMIC DNA]</scope>
    <source>
        <strain evidence="2 3">MCA 3645</strain>
    </source>
</reference>
<proteinExistence type="inferred from homology"/>
<dbReference type="InParanoid" id="A0A317Y008"/>
<evidence type="ECO:0000256" key="1">
    <source>
        <dbReference type="ARBA" id="ARBA00007865"/>
    </source>
</evidence>
<dbReference type="PANTHER" id="PTHR34861">
    <property type="match status" value="1"/>
</dbReference>
<dbReference type="GO" id="GO:0019441">
    <property type="term" value="P:L-tryptophan catabolic process to kynurenine"/>
    <property type="evidence" value="ECO:0007669"/>
    <property type="project" value="InterPro"/>
</dbReference>
<dbReference type="Gene3D" id="3.50.30.50">
    <property type="entry name" value="Putative cyclase"/>
    <property type="match status" value="1"/>
</dbReference>
<dbReference type="InterPro" id="IPR007325">
    <property type="entry name" value="KFase/CYL"/>
</dbReference>
<name>A0A317Y008_9BASI</name>
<dbReference type="PANTHER" id="PTHR34861:SF11">
    <property type="entry name" value="CYCLASE"/>
    <property type="match status" value="1"/>
</dbReference>
<protein>
    <recommendedName>
        <fullName evidence="4">Cyclase</fullName>
    </recommendedName>
</protein>
<dbReference type="Pfam" id="PF04199">
    <property type="entry name" value="Cyclase"/>
    <property type="match status" value="1"/>
</dbReference>
<sequence length="328" mass="36472">MTSSRAKELSFDQLPDNGRGCLADLWGPPGSAARYLGTLNLIDSTAVLNGRNAIEHGISIGLNLPLDQISPPAVGRAEMQHQRKGLPGFSAMDDIYTLNPQQTSQWDAFQHWCHTSREKTFDGLSQSEVLDHDTSQPPILQTWAQRGIVARGVLLDFAAYASRHKIADFHPVETFAITMEHIQAMLSEQKVEIRPGDILVIHQGFTNHHRFVYTDSERQRFAEKIASPDLPAAGLEQSQELARFLWNSRISAIASDSLSVERFPPVNKDWILHDLLLSSWGMPMGELFDLHELAATCQKLQKFDFMLASAPFNYANGLSSLANAVAIL</sequence>
<accession>A0A317Y008</accession>
<dbReference type="Proteomes" id="UP000246740">
    <property type="component" value="Unassembled WGS sequence"/>
</dbReference>
<organism evidence="2 3">
    <name type="scientific">Testicularia cyperi</name>
    <dbReference type="NCBI Taxonomy" id="1882483"/>
    <lineage>
        <taxon>Eukaryota</taxon>
        <taxon>Fungi</taxon>
        <taxon>Dikarya</taxon>
        <taxon>Basidiomycota</taxon>
        <taxon>Ustilaginomycotina</taxon>
        <taxon>Ustilaginomycetes</taxon>
        <taxon>Ustilaginales</taxon>
        <taxon>Anthracoideaceae</taxon>
        <taxon>Testicularia</taxon>
    </lineage>
</organism>
<evidence type="ECO:0000313" key="2">
    <source>
        <dbReference type="EMBL" id="PWZ03876.1"/>
    </source>
</evidence>
<dbReference type="GO" id="GO:0004061">
    <property type="term" value="F:arylformamidase activity"/>
    <property type="evidence" value="ECO:0007669"/>
    <property type="project" value="InterPro"/>
</dbReference>
<dbReference type="InterPro" id="IPR037175">
    <property type="entry name" value="KFase_sf"/>
</dbReference>
<dbReference type="AlphaFoldDB" id="A0A317Y008"/>
<dbReference type="EMBL" id="KZ819188">
    <property type="protein sequence ID" value="PWZ03876.1"/>
    <property type="molecule type" value="Genomic_DNA"/>
</dbReference>
<comment type="similarity">
    <text evidence="1">Belongs to the Cyclase 1 superfamily.</text>
</comment>